<name>A0A7M3A2B9_PSEAI</name>
<dbReference type="Proteomes" id="UP000284767">
    <property type="component" value="Unassembled WGS sequence"/>
</dbReference>
<proteinExistence type="predicted"/>
<dbReference type="AlphaFoldDB" id="A0A7M3A2B9"/>
<sequence length="65" mass="7503">MLSTDIEPWRVSLLCRPNVWRWLPSIRAFVALSPQDEVLGARSYVTPLKMHDLDIRPFACKVLGH</sequence>
<evidence type="ECO:0000313" key="2">
    <source>
        <dbReference type="Proteomes" id="UP000284767"/>
    </source>
</evidence>
<evidence type="ECO:0000313" key="1">
    <source>
        <dbReference type="EMBL" id="RPM23278.1"/>
    </source>
</evidence>
<organism evidence="1 2">
    <name type="scientific">Pseudomonas aeruginosa</name>
    <dbReference type="NCBI Taxonomy" id="287"/>
    <lineage>
        <taxon>Bacteria</taxon>
        <taxon>Pseudomonadati</taxon>
        <taxon>Pseudomonadota</taxon>
        <taxon>Gammaproteobacteria</taxon>
        <taxon>Pseudomonadales</taxon>
        <taxon>Pseudomonadaceae</taxon>
        <taxon>Pseudomonas</taxon>
    </lineage>
</organism>
<accession>A0A7M3A2B9</accession>
<reference evidence="1 2" key="1">
    <citation type="submission" date="2017-08" db="EMBL/GenBank/DDBJ databases">
        <authorList>
            <person name="Feschi L."/>
            <person name="Jeukens J."/>
            <person name="Emond-Rheault J.-G."/>
            <person name="Kukavica-Ibrulj I."/>
            <person name="Boyle B."/>
            <person name="Levesque R.C."/>
        </authorList>
    </citation>
    <scope>NUCLEOTIDE SEQUENCE [LARGE SCALE GENOMIC DNA]</scope>
    <source>
        <strain evidence="1 2">PA-W36</strain>
    </source>
</reference>
<protein>
    <submittedName>
        <fullName evidence="1">Uncharacterized protein</fullName>
    </submittedName>
</protein>
<reference evidence="1 2" key="2">
    <citation type="submission" date="2019-01" db="EMBL/GenBank/DDBJ databases">
        <title>The Pseudomonas aeruginosa pan-genome provides new insights on its population structure, horizontal gene transfer and pathogenicity.</title>
        <authorList>
            <person name="Freschi L."/>
            <person name="Vincent A.T."/>
            <person name="Jeukens J."/>
            <person name="Emond-Rheault J.-G."/>
            <person name="Kukavica-Ibrulj I."/>
            <person name="Dupont M.-J."/>
            <person name="Charette S.J."/>
            <person name="Boyle B."/>
            <person name="Levesque R.C."/>
        </authorList>
    </citation>
    <scope>NUCLEOTIDE SEQUENCE [LARGE SCALE GENOMIC DNA]</scope>
    <source>
        <strain evidence="1 2">PA-W36</strain>
    </source>
</reference>
<dbReference type="EMBL" id="NSNE01000001">
    <property type="protein sequence ID" value="RPM23278.1"/>
    <property type="molecule type" value="Genomic_DNA"/>
</dbReference>
<comment type="caution">
    <text evidence="1">The sequence shown here is derived from an EMBL/GenBank/DDBJ whole genome shotgun (WGS) entry which is preliminary data.</text>
</comment>
<gene>
    <name evidence="1" type="ORF">IPC1295_01870</name>
</gene>